<protein>
    <submittedName>
        <fullName evidence="1">Uncharacterized protein</fullName>
    </submittedName>
</protein>
<organism evidence="1 2">
    <name type="scientific">Rhodopirellula islandica</name>
    <dbReference type="NCBI Taxonomy" id="595434"/>
    <lineage>
        <taxon>Bacteria</taxon>
        <taxon>Pseudomonadati</taxon>
        <taxon>Planctomycetota</taxon>
        <taxon>Planctomycetia</taxon>
        <taxon>Pirellulales</taxon>
        <taxon>Pirellulaceae</taxon>
        <taxon>Rhodopirellula</taxon>
    </lineage>
</organism>
<reference evidence="1" key="1">
    <citation type="submission" date="2015-05" db="EMBL/GenBank/DDBJ databases">
        <title>Permanent draft genome of Rhodopirellula islandicus K833.</title>
        <authorList>
            <person name="Kizina J."/>
            <person name="Richter M."/>
            <person name="Glockner F.O."/>
            <person name="Harder J."/>
        </authorList>
    </citation>
    <scope>NUCLEOTIDE SEQUENCE [LARGE SCALE GENOMIC DNA]</scope>
    <source>
        <strain evidence="1">K833</strain>
    </source>
</reference>
<keyword evidence="2" id="KW-1185">Reference proteome</keyword>
<dbReference type="PATRIC" id="fig|595434.4.peg.5690"/>
<dbReference type="EMBL" id="LECT01000048">
    <property type="protein sequence ID" value="KLU01807.1"/>
    <property type="molecule type" value="Genomic_DNA"/>
</dbReference>
<dbReference type="Proteomes" id="UP000036367">
    <property type="component" value="Unassembled WGS sequence"/>
</dbReference>
<dbReference type="AlphaFoldDB" id="A0A0J1B4Z6"/>
<proteinExistence type="predicted"/>
<evidence type="ECO:0000313" key="2">
    <source>
        <dbReference type="Proteomes" id="UP000036367"/>
    </source>
</evidence>
<dbReference type="STRING" id="595434.RISK_005991"/>
<sequence length="53" mass="5836">MWRALFLPHTTGANAQTAHLVVLDHSCQPASQLVFLGSILPRMTTELNTFVSI</sequence>
<gene>
    <name evidence="1" type="ORF">RISK_005991</name>
</gene>
<comment type="caution">
    <text evidence="1">The sequence shown here is derived from an EMBL/GenBank/DDBJ whole genome shotgun (WGS) entry which is preliminary data.</text>
</comment>
<name>A0A0J1B4Z6_RHOIS</name>
<evidence type="ECO:0000313" key="1">
    <source>
        <dbReference type="EMBL" id="KLU01807.1"/>
    </source>
</evidence>
<accession>A0A0J1B4Z6</accession>